<evidence type="ECO:0000313" key="3">
    <source>
        <dbReference type="Proteomes" id="UP000594638"/>
    </source>
</evidence>
<comment type="caution">
    <text evidence="2">The sequence shown here is derived from an EMBL/GenBank/DDBJ whole genome shotgun (WGS) entry which is preliminary data.</text>
</comment>
<evidence type="ECO:0000313" key="2">
    <source>
        <dbReference type="EMBL" id="CAA2934025.1"/>
    </source>
</evidence>
<sequence>MSVFFFSLRFENVGIQDSQGDTDSSSEGKRPEASVRIESRSKETEEEVLPLKRTRSGTLAAPPIRKHAPPAPLSPAQEAPPSLTISHSGDCPNSTVAEPRDTGLCCFFRCP</sequence>
<evidence type="ECO:0000256" key="1">
    <source>
        <dbReference type="SAM" id="MobiDB-lite"/>
    </source>
</evidence>
<proteinExistence type="predicted"/>
<feature type="compositionally biased region" description="Basic and acidic residues" evidence="1">
    <location>
        <begin position="26"/>
        <end position="43"/>
    </location>
</feature>
<name>A0A8S0P8Q5_OLEEU</name>
<dbReference type="AlphaFoldDB" id="A0A8S0P8Q5"/>
<dbReference type="Proteomes" id="UP000594638">
    <property type="component" value="Unassembled WGS sequence"/>
</dbReference>
<protein>
    <submittedName>
        <fullName evidence="2">Uncharacterized protein</fullName>
    </submittedName>
</protein>
<feature type="compositionally biased region" description="Polar residues" evidence="1">
    <location>
        <begin position="15"/>
        <end position="25"/>
    </location>
</feature>
<feature type="region of interest" description="Disordered" evidence="1">
    <location>
        <begin position="15"/>
        <end position="95"/>
    </location>
</feature>
<organism evidence="2 3">
    <name type="scientific">Olea europaea subsp. europaea</name>
    <dbReference type="NCBI Taxonomy" id="158383"/>
    <lineage>
        <taxon>Eukaryota</taxon>
        <taxon>Viridiplantae</taxon>
        <taxon>Streptophyta</taxon>
        <taxon>Embryophyta</taxon>
        <taxon>Tracheophyta</taxon>
        <taxon>Spermatophyta</taxon>
        <taxon>Magnoliopsida</taxon>
        <taxon>eudicotyledons</taxon>
        <taxon>Gunneridae</taxon>
        <taxon>Pentapetalae</taxon>
        <taxon>asterids</taxon>
        <taxon>lamiids</taxon>
        <taxon>Lamiales</taxon>
        <taxon>Oleaceae</taxon>
        <taxon>Oleeae</taxon>
        <taxon>Olea</taxon>
    </lineage>
</organism>
<dbReference type="Gramene" id="OE9A004555T1">
    <property type="protein sequence ID" value="OE9A004555C1"/>
    <property type="gene ID" value="OE9A004555"/>
</dbReference>
<keyword evidence="3" id="KW-1185">Reference proteome</keyword>
<gene>
    <name evidence="2" type="ORF">OLEA9_A004555</name>
</gene>
<feature type="compositionally biased region" description="Polar residues" evidence="1">
    <location>
        <begin position="83"/>
        <end position="95"/>
    </location>
</feature>
<reference evidence="2 3" key="1">
    <citation type="submission" date="2019-12" db="EMBL/GenBank/DDBJ databases">
        <authorList>
            <person name="Alioto T."/>
            <person name="Alioto T."/>
            <person name="Gomez Garrido J."/>
        </authorList>
    </citation>
    <scope>NUCLEOTIDE SEQUENCE [LARGE SCALE GENOMIC DNA]</scope>
</reference>
<dbReference type="EMBL" id="CACTIH010000010">
    <property type="protein sequence ID" value="CAA2934025.1"/>
    <property type="molecule type" value="Genomic_DNA"/>
</dbReference>
<accession>A0A8S0P8Q5</accession>